<evidence type="ECO:0000256" key="2">
    <source>
        <dbReference type="ARBA" id="ARBA00022448"/>
    </source>
</evidence>
<comment type="caution">
    <text evidence="4">The sequence shown here is derived from an EMBL/GenBank/DDBJ whole genome shotgun (WGS) entry which is preliminary data.</text>
</comment>
<keyword evidence="2" id="KW-0813">Transport</keyword>
<dbReference type="InterPro" id="IPR016024">
    <property type="entry name" value="ARM-type_fold"/>
</dbReference>
<organism evidence="4 5">
    <name type="scientific">Cylindrotheca closterium</name>
    <dbReference type="NCBI Taxonomy" id="2856"/>
    <lineage>
        <taxon>Eukaryota</taxon>
        <taxon>Sar</taxon>
        <taxon>Stramenopiles</taxon>
        <taxon>Ochrophyta</taxon>
        <taxon>Bacillariophyta</taxon>
        <taxon>Bacillariophyceae</taxon>
        <taxon>Bacillariophycidae</taxon>
        <taxon>Bacillariales</taxon>
        <taxon>Bacillariaceae</taxon>
        <taxon>Cylindrotheca</taxon>
    </lineage>
</organism>
<dbReference type="InterPro" id="IPR011989">
    <property type="entry name" value="ARM-like"/>
</dbReference>
<evidence type="ECO:0000256" key="1">
    <source>
        <dbReference type="ARBA" id="ARBA00010394"/>
    </source>
</evidence>
<keyword evidence="3" id="KW-0653">Protein transport</keyword>
<accession>A0AAD2CTR6</accession>
<gene>
    <name evidence="4" type="ORF">CYCCA115_LOCUS9914</name>
</gene>
<dbReference type="GO" id="GO:0015031">
    <property type="term" value="P:protein transport"/>
    <property type="evidence" value="ECO:0007669"/>
    <property type="project" value="UniProtKB-KW"/>
</dbReference>
<dbReference type="SUPFAM" id="SSF48371">
    <property type="entry name" value="ARM repeat"/>
    <property type="match status" value="1"/>
</dbReference>
<sequence>MTVTIQLLLDIYSGSSSWEENAAATRDFNHQLLKRGKFTLDAIKKRGLLWAVLSGLGHEKEPGASHFIFECTALLGTIADTPKGAKAIFQMPNGLAVQKIASLLSHKEACVQEGAIWCIAKLTSHGNRDIHDSVLQPSLGVIKTLKHLFFQSGNDSMKLKIFSAYALSNLNNGIVSSEYDAAKLPIIDRMMEFFKEVQFQFDEQGRMLEGIIHCIGNLLPGSDAPTQEDIRARLLPHVQEWLQSSNETLRKKACWLAANLVAGSMAQIEWLLSNDGCFQLLLDIASTPNWNVRKEAIRVLCNAFGCGSREQIVNLIERGSLTPLSQAISTTEADYPFKEEISQVMIGAIRVYQKHLVAGPS</sequence>
<evidence type="ECO:0000313" key="4">
    <source>
        <dbReference type="EMBL" id="CAJ1945769.1"/>
    </source>
</evidence>
<keyword evidence="5" id="KW-1185">Reference proteome</keyword>
<evidence type="ECO:0000313" key="5">
    <source>
        <dbReference type="Proteomes" id="UP001295423"/>
    </source>
</evidence>
<proteinExistence type="inferred from homology"/>
<evidence type="ECO:0000256" key="3">
    <source>
        <dbReference type="ARBA" id="ARBA00022927"/>
    </source>
</evidence>
<dbReference type="Proteomes" id="UP001295423">
    <property type="component" value="Unassembled WGS sequence"/>
</dbReference>
<protein>
    <recommendedName>
        <fullName evidence="6">Armadillo repeat-containing protein 8</fullName>
    </recommendedName>
</protein>
<name>A0AAD2CTR6_9STRA</name>
<reference evidence="4" key="1">
    <citation type="submission" date="2023-08" db="EMBL/GenBank/DDBJ databases">
        <authorList>
            <person name="Audoor S."/>
            <person name="Bilcke G."/>
        </authorList>
    </citation>
    <scope>NUCLEOTIDE SEQUENCE</scope>
</reference>
<evidence type="ECO:0008006" key="6">
    <source>
        <dbReference type="Google" id="ProtNLM"/>
    </source>
</evidence>
<comment type="similarity">
    <text evidence="1">Belongs to the importin alpha family.</text>
</comment>
<dbReference type="PANTHER" id="PTHR23316">
    <property type="entry name" value="IMPORTIN ALPHA"/>
    <property type="match status" value="1"/>
</dbReference>
<dbReference type="Gene3D" id="1.25.10.10">
    <property type="entry name" value="Leucine-rich Repeat Variant"/>
    <property type="match status" value="2"/>
</dbReference>
<dbReference type="AlphaFoldDB" id="A0AAD2CTR6"/>
<dbReference type="EMBL" id="CAKOGP040001502">
    <property type="protein sequence ID" value="CAJ1945769.1"/>
    <property type="molecule type" value="Genomic_DNA"/>
</dbReference>